<dbReference type="InterPro" id="IPR036188">
    <property type="entry name" value="FAD/NAD-bd_sf"/>
</dbReference>
<evidence type="ECO:0000256" key="5">
    <source>
        <dbReference type="ARBA" id="ARBA00023157"/>
    </source>
</evidence>
<dbReference type="PRINTS" id="PR00368">
    <property type="entry name" value="FADPNR"/>
</dbReference>
<dbReference type="AlphaFoldDB" id="C7LW27"/>
<reference evidence="9 10" key="1">
    <citation type="journal article" date="2009" name="Stand. Genomic Sci.">
        <title>Complete genome sequence of Desulfomicrobium baculatum type strain (X).</title>
        <authorList>
            <person name="Copeland A."/>
            <person name="Spring S."/>
            <person name="Goker M."/>
            <person name="Schneider S."/>
            <person name="Lapidus A."/>
            <person name="Del Rio T.G."/>
            <person name="Tice H."/>
            <person name="Cheng J.F."/>
            <person name="Chen F."/>
            <person name="Nolan M."/>
            <person name="Bruce D."/>
            <person name="Goodwin L."/>
            <person name="Pitluck S."/>
            <person name="Ivanova N."/>
            <person name="Mavrommatis K."/>
            <person name="Ovchinnikova G."/>
            <person name="Pati A."/>
            <person name="Chen A."/>
            <person name="Palaniappan K."/>
            <person name="Land M."/>
            <person name="Hauser L."/>
            <person name="Chang Y.J."/>
            <person name="Jeffries C.C."/>
            <person name="Meincke L."/>
            <person name="Sims D."/>
            <person name="Brettin T."/>
            <person name="Detter J.C."/>
            <person name="Han C."/>
            <person name="Chain P."/>
            <person name="Bristow J."/>
            <person name="Eisen J.A."/>
            <person name="Markowitz V."/>
            <person name="Hugenholtz P."/>
            <person name="Kyrpides N.C."/>
            <person name="Klenk H.P."/>
            <person name="Lucas S."/>
        </authorList>
    </citation>
    <scope>NUCLEOTIDE SEQUENCE [LARGE SCALE GENOMIC DNA]</scope>
    <source>
        <strain evidence="10">DSM 4028 / VKM B-1378 / X</strain>
    </source>
</reference>
<dbReference type="Proteomes" id="UP000002216">
    <property type="component" value="Chromosome"/>
</dbReference>
<evidence type="ECO:0000259" key="7">
    <source>
        <dbReference type="Pfam" id="PF07992"/>
    </source>
</evidence>
<comment type="similarity">
    <text evidence="1">Belongs to the class-II pyridine nucleotide-disulfide oxidoreductase family.</text>
</comment>
<dbReference type="InterPro" id="IPR023753">
    <property type="entry name" value="FAD/NAD-binding_dom"/>
</dbReference>
<dbReference type="GO" id="GO:0016668">
    <property type="term" value="F:oxidoreductase activity, acting on a sulfur group of donors, NAD(P) as acceptor"/>
    <property type="evidence" value="ECO:0007669"/>
    <property type="project" value="UniProtKB-ARBA"/>
</dbReference>
<dbReference type="KEGG" id="dba:Dbac_1754"/>
<dbReference type="SUPFAM" id="SSF52833">
    <property type="entry name" value="Thioredoxin-like"/>
    <property type="match status" value="2"/>
</dbReference>
<keyword evidence="2" id="KW-0285">Flavoprotein</keyword>
<dbReference type="Pfam" id="PF07992">
    <property type="entry name" value="Pyr_redox_2"/>
    <property type="match status" value="1"/>
</dbReference>
<accession>C7LW27</accession>
<gene>
    <name evidence="9" type="ordered locus">Dbac_1754</name>
</gene>
<dbReference type="STRING" id="525897.Dbac_1754"/>
<evidence type="ECO:0000259" key="8">
    <source>
        <dbReference type="Pfam" id="PF13192"/>
    </source>
</evidence>
<dbReference type="InterPro" id="IPR036249">
    <property type="entry name" value="Thioredoxin-like_sf"/>
</dbReference>
<feature type="domain" description="Thioredoxin-like fold" evidence="8">
    <location>
        <begin position="139"/>
        <end position="217"/>
    </location>
</feature>
<dbReference type="PANTHER" id="PTHR48105">
    <property type="entry name" value="THIOREDOXIN REDUCTASE 1-RELATED-RELATED"/>
    <property type="match status" value="1"/>
</dbReference>
<dbReference type="InterPro" id="IPR012336">
    <property type="entry name" value="Thioredoxin-like_fold"/>
</dbReference>
<dbReference type="Pfam" id="PF13192">
    <property type="entry name" value="Thioredoxin_3"/>
    <property type="match status" value="1"/>
</dbReference>
<dbReference type="PRINTS" id="PR00469">
    <property type="entry name" value="PNDRDTASEII"/>
</dbReference>
<dbReference type="InterPro" id="IPR008255">
    <property type="entry name" value="Pyr_nucl-diS_OxRdtase_2_AS"/>
</dbReference>
<evidence type="ECO:0000256" key="3">
    <source>
        <dbReference type="ARBA" id="ARBA00022827"/>
    </source>
</evidence>
<dbReference type="eggNOG" id="COG0492">
    <property type="taxonomic scope" value="Bacteria"/>
</dbReference>
<keyword evidence="3" id="KW-0274">FAD</keyword>
<evidence type="ECO:0000313" key="9">
    <source>
        <dbReference type="EMBL" id="ACU89845.1"/>
    </source>
</evidence>
<keyword evidence="4" id="KW-0560">Oxidoreductase</keyword>
<sequence>MTKASNKDEWFLPEDQRKALASYLKDFKEVVPVHLFVTPGQNDAYADFARNLMKDLVRLTDKVTLNLHSADEKANEKFGVERFPTLLIAPEKYSIRFTGAPAGEEGQAFLHALMMASTGNSFLSARSKELLQELEEPRQVKVFVSPTCPYCPGQCVNAIKAAIEKPLLVSVECVETGENPEYAEEYSVGSIPHTVYDDEKLSTVGMESELAFVLQLVTLKAAKDMAEERSGKDSADASYHDVVIIGSGPAGLTAGIYAKRAGLDAVVLEKGIVGGLVSITPEVENYPGFINIGGKMLMDMIHEQAKQYVDVITGQTVEEIKVGRKLEVLTQDLVYVADAVIYAAGASWKKLDVPGEDRFMSKGVSFCASCDGFMFKGKKVAVVGGGNTALTDALHLKNLGVDVFIVHRRDSFRAEQHLVDSVLREEIPVHWNSVVEEIGGKETLTFISVRHVKTGETERIPVDGVFLAIGIVPNVEAVSHLGLAQEPGGYIRVDRLGRTSIPRIYAAGDITGGVQQIVTAVSEGASAAMAVFEDLTRRKTEAAARKA</sequence>
<feature type="domain" description="FAD/NAD(P)-binding" evidence="7">
    <location>
        <begin position="240"/>
        <end position="524"/>
    </location>
</feature>
<name>C7LW27_DESBD</name>
<protein>
    <submittedName>
        <fullName evidence="9">FAD-dependent pyridine nucleotide-disulphide oxidoreductase</fullName>
    </submittedName>
</protein>
<evidence type="ECO:0000256" key="4">
    <source>
        <dbReference type="ARBA" id="ARBA00023002"/>
    </source>
</evidence>
<dbReference type="OrthoDB" id="9806179at2"/>
<dbReference type="eggNOG" id="COG0526">
    <property type="taxonomic scope" value="Bacteria"/>
</dbReference>
<evidence type="ECO:0000313" key="10">
    <source>
        <dbReference type="Proteomes" id="UP000002216"/>
    </source>
</evidence>
<dbReference type="RefSeq" id="WP_015773936.1">
    <property type="nucleotide sequence ID" value="NC_013173.1"/>
</dbReference>
<dbReference type="EMBL" id="CP001629">
    <property type="protein sequence ID" value="ACU89845.1"/>
    <property type="molecule type" value="Genomic_DNA"/>
</dbReference>
<dbReference type="InterPro" id="IPR050097">
    <property type="entry name" value="Ferredoxin-NADP_redctase_2"/>
</dbReference>
<evidence type="ECO:0000256" key="1">
    <source>
        <dbReference type="ARBA" id="ARBA00009333"/>
    </source>
</evidence>
<evidence type="ECO:0000256" key="6">
    <source>
        <dbReference type="ARBA" id="ARBA00023284"/>
    </source>
</evidence>
<organism evidence="9 10">
    <name type="scientific">Desulfomicrobium baculatum (strain DSM 4028 / VKM B-1378 / X)</name>
    <name type="common">Desulfovibrio baculatus</name>
    <dbReference type="NCBI Taxonomy" id="525897"/>
    <lineage>
        <taxon>Bacteria</taxon>
        <taxon>Pseudomonadati</taxon>
        <taxon>Thermodesulfobacteriota</taxon>
        <taxon>Desulfovibrionia</taxon>
        <taxon>Desulfovibrionales</taxon>
        <taxon>Desulfomicrobiaceae</taxon>
        <taxon>Desulfomicrobium</taxon>
    </lineage>
</organism>
<dbReference type="Gene3D" id="3.50.50.60">
    <property type="entry name" value="FAD/NAD(P)-binding domain"/>
    <property type="match status" value="2"/>
</dbReference>
<keyword evidence="6" id="KW-0676">Redox-active center</keyword>
<dbReference type="HOGENOM" id="CLU_031864_4_2_7"/>
<evidence type="ECO:0000256" key="2">
    <source>
        <dbReference type="ARBA" id="ARBA00022630"/>
    </source>
</evidence>
<dbReference type="Gene3D" id="3.40.30.80">
    <property type="match status" value="1"/>
</dbReference>
<keyword evidence="10" id="KW-1185">Reference proteome</keyword>
<dbReference type="SUPFAM" id="SSF51905">
    <property type="entry name" value="FAD/NAD(P)-binding domain"/>
    <property type="match status" value="1"/>
</dbReference>
<keyword evidence="5" id="KW-1015">Disulfide bond</keyword>
<proteinExistence type="inferred from homology"/>
<dbReference type="PROSITE" id="PS00573">
    <property type="entry name" value="PYRIDINE_REDOX_2"/>
    <property type="match status" value="1"/>
</dbReference>